<dbReference type="EMBL" id="LAZR01025862">
    <property type="protein sequence ID" value="KKL70557.1"/>
    <property type="molecule type" value="Genomic_DNA"/>
</dbReference>
<reference evidence="1" key="1">
    <citation type="journal article" date="2015" name="Nature">
        <title>Complex archaea that bridge the gap between prokaryotes and eukaryotes.</title>
        <authorList>
            <person name="Spang A."/>
            <person name="Saw J.H."/>
            <person name="Jorgensen S.L."/>
            <person name="Zaremba-Niedzwiedzka K."/>
            <person name="Martijn J."/>
            <person name="Lind A.E."/>
            <person name="van Eijk R."/>
            <person name="Schleper C."/>
            <person name="Guy L."/>
            <person name="Ettema T.J."/>
        </authorList>
    </citation>
    <scope>NUCLEOTIDE SEQUENCE</scope>
</reference>
<proteinExistence type="predicted"/>
<organism evidence="1">
    <name type="scientific">marine sediment metagenome</name>
    <dbReference type="NCBI Taxonomy" id="412755"/>
    <lineage>
        <taxon>unclassified sequences</taxon>
        <taxon>metagenomes</taxon>
        <taxon>ecological metagenomes</taxon>
    </lineage>
</organism>
<name>A0A0F9H5K2_9ZZZZ</name>
<gene>
    <name evidence="1" type="ORF">LCGC14_2103760</name>
</gene>
<evidence type="ECO:0000313" key="1">
    <source>
        <dbReference type="EMBL" id="KKL70557.1"/>
    </source>
</evidence>
<accession>A0A0F9H5K2</accession>
<sequence>MREIFHSWALKRGYLEAKRGHERYIKDMFEDINSADKHIHIGYRLIGILPYKDENDNNPEKISHKIFFTCECEI</sequence>
<protein>
    <submittedName>
        <fullName evidence="1">Uncharacterized protein</fullName>
    </submittedName>
</protein>
<dbReference type="AlphaFoldDB" id="A0A0F9H5K2"/>
<comment type="caution">
    <text evidence="1">The sequence shown here is derived from an EMBL/GenBank/DDBJ whole genome shotgun (WGS) entry which is preliminary data.</text>
</comment>